<organism evidence="2 3">
    <name type="scientific">Saitoella complicata (strain BCRC 22490 / CBS 7301 / JCM 7358 / NBRC 10748 / NRRL Y-17804)</name>
    <dbReference type="NCBI Taxonomy" id="698492"/>
    <lineage>
        <taxon>Eukaryota</taxon>
        <taxon>Fungi</taxon>
        <taxon>Dikarya</taxon>
        <taxon>Ascomycota</taxon>
        <taxon>Taphrinomycotina</taxon>
        <taxon>Taphrinomycotina incertae sedis</taxon>
        <taxon>Saitoella</taxon>
    </lineage>
</organism>
<comment type="caution">
    <text evidence="2">The sequence shown here is derived from an EMBL/GenBank/DDBJ whole genome shotgun (WGS) entry which is preliminary data.</text>
</comment>
<evidence type="ECO:0000313" key="2">
    <source>
        <dbReference type="EMBL" id="GAO52202.1"/>
    </source>
</evidence>
<feature type="region of interest" description="Disordered" evidence="1">
    <location>
        <begin position="1"/>
        <end position="30"/>
    </location>
</feature>
<protein>
    <submittedName>
        <fullName evidence="2">Uncharacterized protein</fullName>
    </submittedName>
</protein>
<accession>A0A0E9NQP6</accession>
<feature type="region of interest" description="Disordered" evidence="1">
    <location>
        <begin position="152"/>
        <end position="187"/>
    </location>
</feature>
<evidence type="ECO:0000313" key="3">
    <source>
        <dbReference type="Proteomes" id="UP000033140"/>
    </source>
</evidence>
<dbReference type="Proteomes" id="UP000033140">
    <property type="component" value="Unassembled WGS sequence"/>
</dbReference>
<evidence type="ECO:0000256" key="1">
    <source>
        <dbReference type="SAM" id="MobiDB-lite"/>
    </source>
</evidence>
<dbReference type="EMBL" id="BACD03000062">
    <property type="protein sequence ID" value="GAO52202.1"/>
    <property type="molecule type" value="Genomic_DNA"/>
</dbReference>
<gene>
    <name evidence="2" type="ORF">G7K_6285-t1</name>
</gene>
<dbReference type="AlphaFoldDB" id="A0A0E9NQP6"/>
<name>A0A0E9NQP6_SAICN</name>
<reference evidence="2 3" key="1">
    <citation type="journal article" date="2011" name="J. Gen. Appl. Microbiol.">
        <title>Draft genome sequencing of the enigmatic yeast Saitoella complicata.</title>
        <authorList>
            <person name="Nishida H."/>
            <person name="Hamamoto M."/>
            <person name="Sugiyama J."/>
        </authorList>
    </citation>
    <scope>NUCLEOTIDE SEQUENCE [LARGE SCALE GENOMIC DNA]</scope>
    <source>
        <strain evidence="2 3">NRRL Y-17804</strain>
    </source>
</reference>
<reference evidence="2 3" key="3">
    <citation type="journal article" date="2015" name="Genome Announc.">
        <title>Draft Genome Sequence of the Archiascomycetous Yeast Saitoella complicata.</title>
        <authorList>
            <person name="Yamauchi K."/>
            <person name="Kondo S."/>
            <person name="Hamamoto M."/>
            <person name="Takahashi Y."/>
            <person name="Ogura Y."/>
            <person name="Hayashi T."/>
            <person name="Nishida H."/>
        </authorList>
    </citation>
    <scope>NUCLEOTIDE SEQUENCE [LARGE SCALE GENOMIC DNA]</scope>
    <source>
        <strain evidence="2 3">NRRL Y-17804</strain>
    </source>
</reference>
<keyword evidence="3" id="KW-1185">Reference proteome</keyword>
<sequence length="187" mass="21010">MMAIKPALRNGVGDKSPIRPNASYTHPTATCSSTPRKLCGSTRLGDVALSCQEHKIRVLPRRYTSKRDVDSALEDWYHDPASFETMEDRKLLDINLTIFRLNPTHDTINPLLQVFLRATVAPSSTPYILFRTTFAIRECLVCRAVYSAAHSKSLAEQRSSQRGQKSLKKKQSSQPQFGRTGSFRPAE</sequence>
<proteinExistence type="predicted"/>
<reference evidence="2 3" key="2">
    <citation type="journal article" date="2014" name="J. Gen. Appl. Microbiol.">
        <title>The early diverging ascomycetous budding yeast Saitoella complicata has three histone deacetylases belonging to the Clr6, Hos2, and Rpd3 lineages.</title>
        <authorList>
            <person name="Nishida H."/>
            <person name="Matsumoto T."/>
            <person name="Kondo S."/>
            <person name="Hamamoto M."/>
            <person name="Yoshikawa H."/>
        </authorList>
    </citation>
    <scope>NUCLEOTIDE SEQUENCE [LARGE SCALE GENOMIC DNA]</scope>
    <source>
        <strain evidence="2 3">NRRL Y-17804</strain>
    </source>
</reference>